<dbReference type="SMART" id="SM00254">
    <property type="entry name" value="ShKT"/>
    <property type="match status" value="2"/>
</dbReference>
<feature type="compositionally biased region" description="Low complexity" evidence="2">
    <location>
        <begin position="22"/>
        <end position="32"/>
    </location>
</feature>
<protein>
    <recommendedName>
        <fullName evidence="3">ShKT domain-containing protein</fullName>
    </recommendedName>
</protein>
<gene>
    <name evidence="4" type="ORF">PEVE_00013360</name>
</gene>
<keyword evidence="1" id="KW-0800">Toxin</keyword>
<feature type="region of interest" description="Disordered" evidence="2">
    <location>
        <begin position="1"/>
        <end position="34"/>
    </location>
</feature>
<reference evidence="4 5" key="1">
    <citation type="submission" date="2022-05" db="EMBL/GenBank/DDBJ databases">
        <authorList>
            <consortium name="Genoscope - CEA"/>
            <person name="William W."/>
        </authorList>
    </citation>
    <scope>NUCLEOTIDE SEQUENCE [LARGE SCALE GENOMIC DNA]</scope>
</reference>
<proteinExistence type="predicted"/>
<evidence type="ECO:0000313" key="5">
    <source>
        <dbReference type="Proteomes" id="UP001159427"/>
    </source>
</evidence>
<sequence length="186" mass="20721">MSSHHETSQSDRDGEEQRDCISSHSQTSHKSSNMVSRGLTKMRFIVLAMQALLSRNLVLSSSIYVGRHAAGKISEHGPSAVSEVHTCEDRRLCRRIMNFYGVEACNSTDRNIQETVQFACPATCGFCTPGESDCQDQVEDLCTENKDWCNAGGEIEKLMKDICPRTCKACNRRPSSEQHNFVIIDG</sequence>
<dbReference type="EMBL" id="CALNXI010000002">
    <property type="protein sequence ID" value="CAH3013710.1"/>
    <property type="molecule type" value="Genomic_DNA"/>
</dbReference>
<evidence type="ECO:0000256" key="2">
    <source>
        <dbReference type="SAM" id="MobiDB-lite"/>
    </source>
</evidence>
<accession>A0ABN8LE46</accession>
<evidence type="ECO:0000313" key="4">
    <source>
        <dbReference type="EMBL" id="CAH3013710.1"/>
    </source>
</evidence>
<name>A0ABN8LE46_9CNID</name>
<dbReference type="InterPro" id="IPR003582">
    <property type="entry name" value="ShKT_dom"/>
</dbReference>
<feature type="compositionally biased region" description="Basic and acidic residues" evidence="2">
    <location>
        <begin position="1"/>
        <end position="21"/>
    </location>
</feature>
<evidence type="ECO:0000256" key="1">
    <source>
        <dbReference type="ARBA" id="ARBA00022656"/>
    </source>
</evidence>
<organism evidence="4 5">
    <name type="scientific">Porites evermanni</name>
    <dbReference type="NCBI Taxonomy" id="104178"/>
    <lineage>
        <taxon>Eukaryota</taxon>
        <taxon>Metazoa</taxon>
        <taxon>Cnidaria</taxon>
        <taxon>Anthozoa</taxon>
        <taxon>Hexacorallia</taxon>
        <taxon>Scleractinia</taxon>
        <taxon>Fungiina</taxon>
        <taxon>Poritidae</taxon>
        <taxon>Porites</taxon>
    </lineage>
</organism>
<evidence type="ECO:0000259" key="3">
    <source>
        <dbReference type="SMART" id="SM00254"/>
    </source>
</evidence>
<feature type="domain" description="ShKT" evidence="3">
    <location>
        <begin position="133"/>
        <end position="171"/>
    </location>
</feature>
<dbReference type="Proteomes" id="UP001159427">
    <property type="component" value="Unassembled WGS sequence"/>
</dbReference>
<comment type="caution">
    <text evidence="4">The sequence shown here is derived from an EMBL/GenBank/DDBJ whole genome shotgun (WGS) entry which is preliminary data.</text>
</comment>
<keyword evidence="5" id="KW-1185">Reference proteome</keyword>
<feature type="domain" description="ShKT" evidence="3">
    <location>
        <begin position="86"/>
        <end position="128"/>
    </location>
</feature>